<protein>
    <submittedName>
        <fullName evidence="6">Uncharacterized protein</fullName>
    </submittedName>
</protein>
<dbReference type="EMBL" id="ML120519">
    <property type="protein sequence ID" value="RPA90608.1"/>
    <property type="molecule type" value="Genomic_DNA"/>
</dbReference>
<feature type="domain" description="GPI inositol-deacylase winged helix" evidence="4">
    <location>
        <begin position="357"/>
        <end position="434"/>
    </location>
</feature>
<dbReference type="OrthoDB" id="194358at2759"/>
<feature type="compositionally biased region" description="Polar residues" evidence="3">
    <location>
        <begin position="1"/>
        <end position="21"/>
    </location>
</feature>
<dbReference type="PANTHER" id="PTHR10039">
    <property type="entry name" value="AMELOGENIN"/>
    <property type="match status" value="1"/>
</dbReference>
<dbReference type="InterPro" id="IPR036770">
    <property type="entry name" value="Ankyrin_rpt-contain_sf"/>
</dbReference>
<dbReference type="Proteomes" id="UP000276215">
    <property type="component" value="Unassembled WGS sequence"/>
</dbReference>
<dbReference type="SUPFAM" id="SSF48403">
    <property type="entry name" value="Ankyrin repeat"/>
    <property type="match status" value="1"/>
</dbReference>
<keyword evidence="7" id="KW-1185">Reference proteome</keyword>
<feature type="domain" description="Nephrocystin 3-like N-terminal" evidence="5">
    <location>
        <begin position="78"/>
        <end position="243"/>
    </location>
</feature>
<gene>
    <name evidence="6" type="ORF">L873DRAFT_1820823</name>
</gene>
<dbReference type="PROSITE" id="PS50088">
    <property type="entry name" value="ANK_REPEAT"/>
    <property type="match status" value="1"/>
</dbReference>
<dbReference type="PANTHER" id="PTHR10039:SF14">
    <property type="entry name" value="NACHT DOMAIN-CONTAINING PROTEIN"/>
    <property type="match status" value="1"/>
</dbReference>
<keyword evidence="1" id="KW-0677">Repeat</keyword>
<evidence type="ECO:0000256" key="1">
    <source>
        <dbReference type="ARBA" id="ARBA00022737"/>
    </source>
</evidence>
<dbReference type="InterPro" id="IPR027417">
    <property type="entry name" value="P-loop_NTPase"/>
</dbReference>
<keyword evidence="2" id="KW-0040">ANK repeat</keyword>
<name>A0A3N4J0L7_9PEZI</name>
<organism evidence="6 7">
    <name type="scientific">Choiromyces venosus 120613-1</name>
    <dbReference type="NCBI Taxonomy" id="1336337"/>
    <lineage>
        <taxon>Eukaryota</taxon>
        <taxon>Fungi</taxon>
        <taxon>Dikarya</taxon>
        <taxon>Ascomycota</taxon>
        <taxon>Pezizomycotina</taxon>
        <taxon>Pezizomycetes</taxon>
        <taxon>Pezizales</taxon>
        <taxon>Tuberaceae</taxon>
        <taxon>Choiromyces</taxon>
    </lineage>
</organism>
<feature type="repeat" description="ANK" evidence="2">
    <location>
        <begin position="551"/>
        <end position="583"/>
    </location>
</feature>
<dbReference type="InterPro" id="IPR002110">
    <property type="entry name" value="Ankyrin_rpt"/>
</dbReference>
<accession>A0A3N4J0L7</accession>
<evidence type="ECO:0000313" key="7">
    <source>
        <dbReference type="Proteomes" id="UP000276215"/>
    </source>
</evidence>
<evidence type="ECO:0000313" key="6">
    <source>
        <dbReference type="EMBL" id="RPA90608.1"/>
    </source>
</evidence>
<dbReference type="AlphaFoldDB" id="A0A3N4J0L7"/>
<feature type="compositionally biased region" description="Low complexity" evidence="3">
    <location>
        <begin position="22"/>
        <end position="31"/>
    </location>
</feature>
<dbReference type="SUPFAM" id="SSF52540">
    <property type="entry name" value="P-loop containing nucleoside triphosphate hydrolases"/>
    <property type="match status" value="1"/>
</dbReference>
<proteinExistence type="predicted"/>
<dbReference type="Pfam" id="PF24883">
    <property type="entry name" value="NPHP3_N"/>
    <property type="match status" value="1"/>
</dbReference>
<feature type="region of interest" description="Disordered" evidence="3">
    <location>
        <begin position="1"/>
        <end position="31"/>
    </location>
</feature>
<dbReference type="Gene3D" id="3.40.50.300">
    <property type="entry name" value="P-loop containing nucleotide triphosphate hydrolases"/>
    <property type="match status" value="1"/>
</dbReference>
<dbReference type="InterPro" id="IPR054471">
    <property type="entry name" value="GPIID_WHD"/>
</dbReference>
<sequence length="635" mass="72350">MGNLLSNTSTEGHSSQQSNIPGNYSGNSGDNNIIGSGNTININQGDANTTRDHAKILQCLYTSEYESHRNRVREPVEGTCTWVTEHEKYKDWWEKETSCLLWLSADPGCGKSVTASYLVTYLKNKQNTIVCYFFFKDDNEEQRSATFALCAILHQLFSQKESLCRYAEEAFKRKGEGFTKEVDTLWDILVKAVAGGDCGNVIFVADALDEGEERSLDRLIHHITHLPEPQTTRIPLKFLVTSRPYHKIERKLSSPETTIRLKGEGEVNSLTADITRVIDEGIKNLESYWKQPGGLGYLRNLLESSADRTFLWVSLVLGILNDSEDDSTEEFTNIATTAPRDLAELYTKILDKSTQPDKARRILNIVVAAARPLTLREMNVAFKIKREHNSIKDLGDLPEGFERTVKNLCGLFVRVIDSKIYLVHQTAREFLIKGSSPGHGNWQYTLCPGDSNFIMTDICISYLSLEEFVSDPLVLVGAYNIKKGLFDYYLQKYAFLDYAARHWADHFRDSKDQQRELFESIRLICEAGSRRFLTWLQVYWFHVRRSYECPTDWTHLMIASWLGQETVVARLLQEGGDIHARDETYGTALNLAAIQKDKGITKILLQGGVKAYLDGKEYNILHVKRPLWLTRLVHN</sequence>
<evidence type="ECO:0000256" key="2">
    <source>
        <dbReference type="PROSITE-ProRule" id="PRU00023"/>
    </source>
</evidence>
<evidence type="ECO:0000259" key="5">
    <source>
        <dbReference type="Pfam" id="PF24883"/>
    </source>
</evidence>
<dbReference type="InterPro" id="IPR056884">
    <property type="entry name" value="NPHP3-like_N"/>
</dbReference>
<dbReference type="Pfam" id="PF22939">
    <property type="entry name" value="WHD_GPIID"/>
    <property type="match status" value="1"/>
</dbReference>
<dbReference type="Gene3D" id="1.25.40.20">
    <property type="entry name" value="Ankyrin repeat-containing domain"/>
    <property type="match status" value="1"/>
</dbReference>
<reference evidence="6 7" key="1">
    <citation type="journal article" date="2018" name="Nat. Ecol. Evol.">
        <title>Pezizomycetes genomes reveal the molecular basis of ectomycorrhizal truffle lifestyle.</title>
        <authorList>
            <person name="Murat C."/>
            <person name="Payen T."/>
            <person name="Noel B."/>
            <person name="Kuo A."/>
            <person name="Morin E."/>
            <person name="Chen J."/>
            <person name="Kohler A."/>
            <person name="Krizsan K."/>
            <person name="Balestrini R."/>
            <person name="Da Silva C."/>
            <person name="Montanini B."/>
            <person name="Hainaut M."/>
            <person name="Levati E."/>
            <person name="Barry K.W."/>
            <person name="Belfiori B."/>
            <person name="Cichocki N."/>
            <person name="Clum A."/>
            <person name="Dockter R.B."/>
            <person name="Fauchery L."/>
            <person name="Guy J."/>
            <person name="Iotti M."/>
            <person name="Le Tacon F."/>
            <person name="Lindquist E.A."/>
            <person name="Lipzen A."/>
            <person name="Malagnac F."/>
            <person name="Mello A."/>
            <person name="Molinier V."/>
            <person name="Miyauchi S."/>
            <person name="Poulain J."/>
            <person name="Riccioni C."/>
            <person name="Rubini A."/>
            <person name="Sitrit Y."/>
            <person name="Splivallo R."/>
            <person name="Traeger S."/>
            <person name="Wang M."/>
            <person name="Zifcakova L."/>
            <person name="Wipf D."/>
            <person name="Zambonelli A."/>
            <person name="Paolocci F."/>
            <person name="Nowrousian M."/>
            <person name="Ottonello S."/>
            <person name="Baldrian P."/>
            <person name="Spatafora J.W."/>
            <person name="Henrissat B."/>
            <person name="Nagy L.G."/>
            <person name="Aury J.M."/>
            <person name="Wincker P."/>
            <person name="Grigoriev I.V."/>
            <person name="Bonfante P."/>
            <person name="Martin F.M."/>
        </authorList>
    </citation>
    <scope>NUCLEOTIDE SEQUENCE [LARGE SCALE GENOMIC DNA]</scope>
    <source>
        <strain evidence="6 7">120613-1</strain>
    </source>
</reference>
<evidence type="ECO:0000259" key="4">
    <source>
        <dbReference type="Pfam" id="PF22939"/>
    </source>
</evidence>
<evidence type="ECO:0000256" key="3">
    <source>
        <dbReference type="SAM" id="MobiDB-lite"/>
    </source>
</evidence>